<dbReference type="RefSeq" id="WP_137275935.1">
    <property type="nucleotide sequence ID" value="NZ_QKNX01000002.1"/>
</dbReference>
<dbReference type="Pfam" id="PF14535">
    <property type="entry name" value="AMP-binding_C_2"/>
    <property type="match status" value="1"/>
</dbReference>
<accession>A0A4U5JEC4</accession>
<sequence length="387" mass="41766">MYDSTVLADLEEQLERAAEHDLYAEAFAEADVDPTDLGSWADFQSIPFTESGDLKADFDAHGPEGSLYTEGAMISFSPLGDDLAPMFDTRADLDYEAEVNADLFEAAGIKPGDRVLNTFGYHLFGTGILLQRGLEELGAEVFPVGPGDSEQAAGFISEYDVDVLVGNPSFALKIAEAGASVDVLVGGGEPFTSIPGYREEVKDALDCETAIDYFGTRHVLPIAAETDAENGLRVATDYAIVEIVDPDSGEPLPLGERGEVVVTHRRKEGFPLVRFRTGDLAELERRGDDLVLPDGVIGRTDDRLKVKGVKVYPESIPAVLAAFDGLTGEFAVRVTRPESTDHLEIVCEGTADEAELAEALASRLVISPDELTLVDDLEEPGVFDERY</sequence>
<gene>
    <name evidence="2" type="ORF">DM868_05855</name>
</gene>
<keyword evidence="2" id="KW-0436">Ligase</keyword>
<reference evidence="2 3" key="1">
    <citation type="submission" date="2019-04" db="EMBL/GenBank/DDBJ databases">
        <title>Natronomonas sp. F20-122 a newhaloarchaeon isolated from a saline saltern of Isla Bacuta, Huelva, Spain.</title>
        <authorList>
            <person name="Duran-Viseras A."/>
            <person name="Sanchez-Porro C."/>
            <person name="Ventosa A."/>
        </authorList>
    </citation>
    <scope>NUCLEOTIDE SEQUENCE [LARGE SCALE GENOMIC DNA]</scope>
    <source>
        <strain evidence="2 3">F20-122</strain>
    </source>
</reference>
<dbReference type="AlphaFoldDB" id="A0A4U5JEC4"/>
<dbReference type="Proteomes" id="UP000308037">
    <property type="component" value="Unassembled WGS sequence"/>
</dbReference>
<dbReference type="InterPro" id="IPR028154">
    <property type="entry name" value="AMP-dep_Lig_C"/>
</dbReference>
<name>A0A4U5JEC4_9EURY</name>
<dbReference type="GO" id="GO:0016874">
    <property type="term" value="F:ligase activity"/>
    <property type="evidence" value="ECO:0007669"/>
    <property type="project" value="UniProtKB-KW"/>
</dbReference>
<proteinExistence type="predicted"/>
<evidence type="ECO:0000313" key="3">
    <source>
        <dbReference type="Proteomes" id="UP000308037"/>
    </source>
</evidence>
<dbReference type="PANTHER" id="PTHR43845:SF1">
    <property type="entry name" value="BLR5969 PROTEIN"/>
    <property type="match status" value="1"/>
</dbReference>
<evidence type="ECO:0000313" key="2">
    <source>
        <dbReference type="EMBL" id="TKR26017.1"/>
    </source>
</evidence>
<dbReference type="Gene3D" id="3.30.300.30">
    <property type="match status" value="1"/>
</dbReference>
<dbReference type="OrthoDB" id="37928at2157"/>
<dbReference type="EMBL" id="QKNX01000002">
    <property type="protein sequence ID" value="TKR26017.1"/>
    <property type="molecule type" value="Genomic_DNA"/>
</dbReference>
<protein>
    <submittedName>
        <fullName evidence="2">Phenylacetate--CoA ligase</fullName>
    </submittedName>
</protein>
<dbReference type="SUPFAM" id="SSF56801">
    <property type="entry name" value="Acetyl-CoA synthetase-like"/>
    <property type="match status" value="1"/>
</dbReference>
<feature type="domain" description="AMP-dependent ligase C-terminal" evidence="1">
    <location>
        <begin position="308"/>
        <end position="353"/>
    </location>
</feature>
<dbReference type="InterPro" id="IPR045851">
    <property type="entry name" value="AMP-bd_C_sf"/>
</dbReference>
<dbReference type="Gene3D" id="3.40.50.12780">
    <property type="entry name" value="N-terminal domain of ligase-like"/>
    <property type="match status" value="1"/>
</dbReference>
<dbReference type="InterPro" id="IPR042099">
    <property type="entry name" value="ANL_N_sf"/>
</dbReference>
<evidence type="ECO:0000259" key="1">
    <source>
        <dbReference type="Pfam" id="PF14535"/>
    </source>
</evidence>
<organism evidence="2 3">
    <name type="scientific">Natronomonas salsuginis</name>
    <dbReference type="NCBI Taxonomy" id="2217661"/>
    <lineage>
        <taxon>Archaea</taxon>
        <taxon>Methanobacteriati</taxon>
        <taxon>Methanobacteriota</taxon>
        <taxon>Stenosarchaea group</taxon>
        <taxon>Halobacteria</taxon>
        <taxon>Halobacteriales</taxon>
        <taxon>Natronomonadaceae</taxon>
        <taxon>Natronomonas</taxon>
    </lineage>
</organism>
<dbReference type="PANTHER" id="PTHR43845">
    <property type="entry name" value="BLR5969 PROTEIN"/>
    <property type="match status" value="1"/>
</dbReference>
<keyword evidence="3" id="KW-1185">Reference proteome</keyword>
<comment type="caution">
    <text evidence="2">The sequence shown here is derived from an EMBL/GenBank/DDBJ whole genome shotgun (WGS) entry which is preliminary data.</text>
</comment>